<protein>
    <submittedName>
        <fullName evidence="1">DUF6058 family natural product biosynthesis protein</fullName>
    </submittedName>
</protein>
<name>A0ABU4KF53_9ACTN</name>
<evidence type="ECO:0000313" key="2">
    <source>
        <dbReference type="Proteomes" id="UP001278571"/>
    </source>
</evidence>
<proteinExistence type="predicted"/>
<sequence>MPENELRLRVAARFREVNGDHPMTAADDAYVSAQFVPLDELCAAGGREADEARRLMLARRLPLPGYLRSDGAEMVPRDLFALAERAGGLDLLEGWFVAHWDDESVGRAEWDAYLSGRYVCLHAVTPAAIRRKEFLTGAISAAENAPDAGAADWAARLHALVDELDALEPAFTAYDRLRFGGPTSRDTCVDAVRARHPRGGTAASLAG</sequence>
<dbReference type="EMBL" id="JAWJZF010000480">
    <property type="protein sequence ID" value="MDX2295945.1"/>
    <property type="molecule type" value="Genomic_DNA"/>
</dbReference>
<dbReference type="Pfam" id="PF19531">
    <property type="entry name" value="DUF6058"/>
    <property type="match status" value="1"/>
</dbReference>
<evidence type="ECO:0000313" key="1">
    <source>
        <dbReference type="EMBL" id="MDX2295945.1"/>
    </source>
</evidence>
<dbReference type="Proteomes" id="UP001278571">
    <property type="component" value="Unassembled WGS sequence"/>
</dbReference>
<keyword evidence="2" id="KW-1185">Reference proteome</keyword>
<accession>A0ABU4KF53</accession>
<dbReference type="RefSeq" id="WP_319012128.1">
    <property type="nucleotide sequence ID" value="NZ_JAWJZF010000480.1"/>
</dbReference>
<dbReference type="InterPro" id="IPR045694">
    <property type="entry name" value="DUF6058"/>
</dbReference>
<comment type="caution">
    <text evidence="1">The sequence shown here is derived from an EMBL/GenBank/DDBJ whole genome shotgun (WGS) entry which is preliminary data.</text>
</comment>
<gene>
    <name evidence="1" type="ORF">R2363_27700</name>
</gene>
<organism evidence="1 2">
    <name type="scientific">Streptomyces roseolus</name>
    <dbReference type="NCBI Taxonomy" id="67358"/>
    <lineage>
        <taxon>Bacteria</taxon>
        <taxon>Bacillati</taxon>
        <taxon>Actinomycetota</taxon>
        <taxon>Actinomycetes</taxon>
        <taxon>Kitasatosporales</taxon>
        <taxon>Streptomycetaceae</taxon>
        <taxon>Streptomyces</taxon>
    </lineage>
</organism>
<reference evidence="1 2" key="1">
    <citation type="submission" date="2023-10" db="EMBL/GenBank/DDBJ databases">
        <authorList>
            <person name="Wang X.X."/>
        </authorList>
    </citation>
    <scope>NUCLEOTIDE SEQUENCE [LARGE SCALE GENOMIC DNA]</scope>
    <source>
        <strain evidence="1 2">NBRC 12816</strain>
    </source>
</reference>